<dbReference type="Proteomes" id="UP000092445">
    <property type="component" value="Unassembled WGS sequence"/>
</dbReference>
<name>A0A1A9ZCB1_GLOPL</name>
<evidence type="ECO:0000313" key="2">
    <source>
        <dbReference type="Proteomes" id="UP000092445"/>
    </source>
</evidence>
<protein>
    <submittedName>
        <fullName evidence="1">Uncharacterized protein</fullName>
    </submittedName>
</protein>
<keyword evidence="2" id="KW-1185">Reference proteome</keyword>
<accession>A0A1A9ZCB1</accession>
<reference evidence="1" key="2">
    <citation type="submission" date="2020-05" db="UniProtKB">
        <authorList>
            <consortium name="EnsemblMetazoa"/>
        </authorList>
    </citation>
    <scope>IDENTIFICATION</scope>
    <source>
        <strain evidence="1">IAEA</strain>
    </source>
</reference>
<organism evidence="1 2">
    <name type="scientific">Glossina pallidipes</name>
    <name type="common">Tsetse fly</name>
    <dbReference type="NCBI Taxonomy" id="7398"/>
    <lineage>
        <taxon>Eukaryota</taxon>
        <taxon>Metazoa</taxon>
        <taxon>Ecdysozoa</taxon>
        <taxon>Arthropoda</taxon>
        <taxon>Hexapoda</taxon>
        <taxon>Insecta</taxon>
        <taxon>Pterygota</taxon>
        <taxon>Neoptera</taxon>
        <taxon>Endopterygota</taxon>
        <taxon>Diptera</taxon>
        <taxon>Brachycera</taxon>
        <taxon>Muscomorpha</taxon>
        <taxon>Hippoboscoidea</taxon>
        <taxon>Glossinidae</taxon>
        <taxon>Glossina</taxon>
    </lineage>
</organism>
<proteinExistence type="predicted"/>
<dbReference type="AlphaFoldDB" id="A0A1A9ZCB1"/>
<evidence type="ECO:0000313" key="1">
    <source>
        <dbReference type="EnsemblMetazoa" id="GPAI010358-PA"/>
    </source>
</evidence>
<dbReference type="VEuPathDB" id="VectorBase:GPAI010358"/>
<sequence length="132" mass="14680">MFPANSGKTGLVNSKRSTLPSQATGGILKQITWKLHIETLKTLKKSSKHLGKHAIVEQLGPSSSRQNYNSNCVLTSACKNRFELQNDIQLSALAEFAAFAFPLQKTLQHIFAIIQRRNCKINPPVKLSFMIT</sequence>
<dbReference type="EnsemblMetazoa" id="GPAI010358-RA">
    <property type="protein sequence ID" value="GPAI010358-PA"/>
    <property type="gene ID" value="GPAI010358"/>
</dbReference>
<reference evidence="2" key="1">
    <citation type="submission" date="2014-03" db="EMBL/GenBank/DDBJ databases">
        <authorList>
            <person name="Aksoy S."/>
            <person name="Warren W."/>
            <person name="Wilson R.K."/>
        </authorList>
    </citation>
    <scope>NUCLEOTIDE SEQUENCE [LARGE SCALE GENOMIC DNA]</scope>
    <source>
        <strain evidence="2">IAEA</strain>
    </source>
</reference>